<evidence type="ECO:0000313" key="1">
    <source>
        <dbReference type="EMBL" id="QGW29677.1"/>
    </source>
</evidence>
<gene>
    <name evidence="1" type="ORF">GLV81_17525</name>
</gene>
<dbReference type="AlphaFoldDB" id="A0A6I6GAK6"/>
<dbReference type="EMBL" id="CP046566">
    <property type="protein sequence ID" value="QGW29677.1"/>
    <property type="molecule type" value="Genomic_DNA"/>
</dbReference>
<dbReference type="Gene3D" id="1.25.40.390">
    <property type="match status" value="1"/>
</dbReference>
<keyword evidence="1" id="KW-0449">Lipoprotein</keyword>
<reference evidence="1 2" key="1">
    <citation type="submission" date="2019-11" db="EMBL/GenBank/DDBJ databases">
        <authorList>
            <person name="Im W.T."/>
        </authorList>
    </citation>
    <scope>NUCLEOTIDE SEQUENCE [LARGE SCALE GENOMIC DNA]</scope>
    <source>
        <strain evidence="1 2">SB-02</strain>
    </source>
</reference>
<dbReference type="PROSITE" id="PS51257">
    <property type="entry name" value="PROKAR_LIPOPROTEIN"/>
    <property type="match status" value="1"/>
</dbReference>
<protein>
    <submittedName>
        <fullName evidence="1">SusD/RagB family nutrient-binding outer membrane lipoprotein</fullName>
    </submittedName>
</protein>
<name>A0A6I6GAK6_9BACT</name>
<dbReference type="KEGG" id="fls:GLV81_17525"/>
<keyword evidence="2" id="KW-1185">Reference proteome</keyword>
<proteinExistence type="predicted"/>
<dbReference type="Proteomes" id="UP000426027">
    <property type="component" value="Chromosome"/>
</dbReference>
<dbReference type="Pfam" id="PF12771">
    <property type="entry name" value="SusD-like_2"/>
    <property type="match status" value="1"/>
</dbReference>
<organism evidence="1 2">
    <name type="scientific">Phnomibacter ginsenosidimutans</name>
    <dbReference type="NCBI Taxonomy" id="2676868"/>
    <lineage>
        <taxon>Bacteria</taxon>
        <taxon>Pseudomonadati</taxon>
        <taxon>Bacteroidota</taxon>
        <taxon>Chitinophagia</taxon>
        <taxon>Chitinophagales</taxon>
        <taxon>Chitinophagaceae</taxon>
        <taxon>Phnomibacter</taxon>
    </lineage>
</organism>
<evidence type="ECO:0000313" key="2">
    <source>
        <dbReference type="Proteomes" id="UP000426027"/>
    </source>
</evidence>
<accession>A0A6I6GAK6</accession>
<dbReference type="RefSeq" id="WP_157480109.1">
    <property type="nucleotide sequence ID" value="NZ_CP046566.1"/>
</dbReference>
<dbReference type="SUPFAM" id="SSF48452">
    <property type="entry name" value="TPR-like"/>
    <property type="match status" value="1"/>
</dbReference>
<dbReference type="InterPro" id="IPR011990">
    <property type="entry name" value="TPR-like_helical_dom_sf"/>
</dbReference>
<dbReference type="InterPro" id="IPR041662">
    <property type="entry name" value="SusD-like_2"/>
</dbReference>
<sequence length="491" mass="55630">MRTFKQYFTAGILGAVLLAGCTKDFKKVNTNPNTLPETKPELLMESAIYAVRQANQSREHRLVHEMMQVHVTVNNSDEIHRYIIRPSESDFMWNNWYTQLTNFRDAYESAAKLSLLSSQAYNFSYMAMARIMEAWVASMITDTYGDVPFSEANRGRTDNIFMPKFDAQKSIYDSLFVRLEEANTLLALNNAIPTALMQRDPLFGGDIAKWRKFGNSLYLRLLLRTSDRQESGAVQKIKDMLQTTPTKYPIMTSVDESAVIRFTTVTPFVSSFNTWRDYDFNGENGYTEFFINTLNSWTDPRLAKWANTVSGGVYAGIPSGYTPGTQQERQSVYLAALKNEPLLGNMLNFAEVQFMLAEAALKGFITGNPKTYYENGVNAAITFWGLTVPAGHLAKPAVAWDDAATTAQKLEKIITQKYYTFFFTDFQSWFEYRRTGYPTLPMGPGVQNGGQMPSRLVYPVSVQSLNKTNYDAAVANMGGDNMQVKVWWDIN</sequence>